<keyword evidence="13" id="KW-1185">Reference proteome</keyword>
<gene>
    <name evidence="14" type="primary">LOC112859097</name>
</gene>
<evidence type="ECO:0000256" key="5">
    <source>
        <dbReference type="ARBA" id="ARBA00020749"/>
    </source>
</evidence>
<dbReference type="GO" id="GO:0005813">
    <property type="term" value="C:centrosome"/>
    <property type="evidence" value="ECO:0007669"/>
    <property type="project" value="TreeGrafter"/>
</dbReference>
<dbReference type="FunFam" id="1.10.10.2100:FF:000001">
    <property type="entry name" value="Nucleophosmin 1"/>
    <property type="match status" value="1"/>
</dbReference>
<dbReference type="GO" id="GO:0005737">
    <property type="term" value="C:cytoplasm"/>
    <property type="evidence" value="ECO:0007669"/>
    <property type="project" value="UniProtKB-SubCell"/>
</dbReference>
<keyword evidence="10" id="KW-0539">Nucleus</keyword>
<dbReference type="KEGG" id="pcoo:112859097"/>
<dbReference type="Pfam" id="PF16276">
    <property type="entry name" value="NPM1-C"/>
    <property type="match status" value="1"/>
</dbReference>
<dbReference type="GO" id="GO:0010824">
    <property type="term" value="P:regulation of centrosome duplication"/>
    <property type="evidence" value="ECO:0007669"/>
    <property type="project" value="TreeGrafter"/>
</dbReference>
<evidence type="ECO:0000256" key="9">
    <source>
        <dbReference type="ARBA" id="ARBA00023186"/>
    </source>
</evidence>
<comment type="subcellular location">
    <subcellularLocation>
        <location evidence="1">Cytoplasm</location>
    </subcellularLocation>
    <subcellularLocation>
        <location evidence="2">Nucleus</location>
        <location evidence="2">Nucleolus</location>
    </subcellularLocation>
    <subcellularLocation>
        <location evidence="3">Nucleus</location>
        <location evidence="3">Nucleoplasm</location>
    </subcellularLocation>
</comment>
<evidence type="ECO:0000256" key="6">
    <source>
        <dbReference type="ARBA" id="ARBA00022490"/>
    </source>
</evidence>
<evidence type="ECO:0000256" key="7">
    <source>
        <dbReference type="ARBA" id="ARBA00022553"/>
    </source>
</evidence>
<dbReference type="GO" id="GO:0005654">
    <property type="term" value="C:nucleoplasm"/>
    <property type="evidence" value="ECO:0007669"/>
    <property type="project" value="UniProtKB-SubCell"/>
</dbReference>
<evidence type="ECO:0000256" key="4">
    <source>
        <dbReference type="ARBA" id="ARBA00010744"/>
    </source>
</evidence>
<evidence type="ECO:0000256" key="3">
    <source>
        <dbReference type="ARBA" id="ARBA00004642"/>
    </source>
</evidence>
<evidence type="ECO:0000259" key="12">
    <source>
        <dbReference type="Pfam" id="PF16276"/>
    </source>
</evidence>
<evidence type="ECO:0000313" key="13">
    <source>
        <dbReference type="Proteomes" id="UP000515131"/>
    </source>
</evidence>
<dbReference type="GO" id="GO:0045944">
    <property type="term" value="P:positive regulation of transcription by RNA polymerase II"/>
    <property type="evidence" value="ECO:0007669"/>
    <property type="project" value="TreeGrafter"/>
</dbReference>
<dbReference type="GO" id="GO:0042393">
    <property type="term" value="F:histone binding"/>
    <property type="evidence" value="ECO:0007669"/>
    <property type="project" value="TreeGrafter"/>
</dbReference>
<sequence>MEDSVDTDMSPLRLQNYLFAVEKDAESEDQKEEDVKLLSICGKPSVSGCGSNIPQKKVKFGASGDDDDNDDDDDDDDDDFDDKEAEEKPPVKKGQASFKKQEKTPKTPKGPSYVEDIKAKMQPSVKKGDSLPKVEVKFISYVKNCFWMTDQGAIQDLWQ</sequence>
<dbReference type="PANTHER" id="PTHR22747">
    <property type="entry name" value="NUCLEOPLASMIN"/>
    <property type="match status" value="1"/>
</dbReference>
<dbReference type="GO" id="GO:0000056">
    <property type="term" value="P:ribosomal small subunit export from nucleus"/>
    <property type="evidence" value="ECO:0007669"/>
    <property type="project" value="TreeGrafter"/>
</dbReference>
<evidence type="ECO:0000256" key="10">
    <source>
        <dbReference type="ARBA" id="ARBA00023242"/>
    </source>
</evidence>
<dbReference type="InterPro" id="IPR032569">
    <property type="entry name" value="NPM1_C"/>
</dbReference>
<evidence type="ECO:0000256" key="11">
    <source>
        <dbReference type="SAM" id="MobiDB-lite"/>
    </source>
</evidence>
<keyword evidence="9" id="KW-0143">Chaperone</keyword>
<reference evidence="14" key="1">
    <citation type="submission" date="2025-08" db="UniProtKB">
        <authorList>
            <consortium name="RefSeq"/>
        </authorList>
    </citation>
    <scope>IDENTIFICATION</scope>
    <source>
        <tissue evidence="14">Blood</tissue>
    </source>
</reference>
<dbReference type="GeneID" id="112859097"/>
<dbReference type="PANTHER" id="PTHR22747:SF28">
    <property type="entry name" value="NUCLEOPHOSMIN"/>
    <property type="match status" value="1"/>
</dbReference>
<proteinExistence type="inferred from homology"/>
<protein>
    <recommendedName>
        <fullName evidence="5">Nucleophosmin</fullName>
    </recommendedName>
</protein>
<dbReference type="GO" id="GO:0000055">
    <property type="term" value="P:ribosomal large subunit export from nucleus"/>
    <property type="evidence" value="ECO:0007669"/>
    <property type="project" value="TreeGrafter"/>
</dbReference>
<dbReference type="GO" id="GO:0042273">
    <property type="term" value="P:ribosomal large subunit biogenesis"/>
    <property type="evidence" value="ECO:0007669"/>
    <property type="project" value="TreeGrafter"/>
</dbReference>
<evidence type="ECO:0000256" key="2">
    <source>
        <dbReference type="ARBA" id="ARBA00004604"/>
    </source>
</evidence>
<dbReference type="RefSeq" id="XP_025778248.1">
    <property type="nucleotide sequence ID" value="XM_025922463.1"/>
</dbReference>
<keyword evidence="7" id="KW-0597">Phosphoprotein</keyword>
<dbReference type="GO" id="GO:0042802">
    <property type="term" value="F:identical protein binding"/>
    <property type="evidence" value="ECO:0007669"/>
    <property type="project" value="UniProtKB-ARBA"/>
</dbReference>
<feature type="compositionally biased region" description="Acidic residues" evidence="11">
    <location>
        <begin position="64"/>
        <end position="84"/>
    </location>
</feature>
<name>A0A6P6HSS7_PUMCO</name>
<dbReference type="GO" id="GO:0005730">
    <property type="term" value="C:nucleolus"/>
    <property type="evidence" value="ECO:0007669"/>
    <property type="project" value="UniProtKB-SubCell"/>
</dbReference>
<comment type="similarity">
    <text evidence="4">Belongs to the nucleoplasmin family.</text>
</comment>
<dbReference type="Proteomes" id="UP000515131">
    <property type="component" value="Unplaced"/>
</dbReference>
<organism evidence="13 14">
    <name type="scientific">Puma concolor</name>
    <name type="common">Mountain lion</name>
    <name type="synonym">Felis concolor</name>
    <dbReference type="NCBI Taxonomy" id="9696"/>
    <lineage>
        <taxon>Eukaryota</taxon>
        <taxon>Metazoa</taxon>
        <taxon>Chordata</taxon>
        <taxon>Craniata</taxon>
        <taxon>Vertebrata</taxon>
        <taxon>Euteleostomi</taxon>
        <taxon>Mammalia</taxon>
        <taxon>Eutheria</taxon>
        <taxon>Laurasiatheria</taxon>
        <taxon>Carnivora</taxon>
        <taxon>Feliformia</taxon>
        <taxon>Felidae</taxon>
        <taxon>Felinae</taxon>
        <taxon>Puma</taxon>
    </lineage>
</organism>
<keyword evidence="8" id="KW-0694">RNA-binding</keyword>
<evidence type="ECO:0000313" key="14">
    <source>
        <dbReference type="RefSeq" id="XP_025778248.1"/>
    </source>
</evidence>
<evidence type="ECO:0000256" key="8">
    <source>
        <dbReference type="ARBA" id="ARBA00022884"/>
    </source>
</evidence>
<dbReference type="Gene3D" id="1.10.10.2100">
    <property type="match status" value="1"/>
</dbReference>
<dbReference type="InterPro" id="IPR004301">
    <property type="entry name" value="Nucleoplasmin"/>
</dbReference>
<dbReference type="GO" id="GO:0042274">
    <property type="term" value="P:ribosomal small subunit biogenesis"/>
    <property type="evidence" value="ECO:0007669"/>
    <property type="project" value="TreeGrafter"/>
</dbReference>
<dbReference type="GO" id="GO:1990904">
    <property type="term" value="C:ribonucleoprotein complex"/>
    <property type="evidence" value="ECO:0007669"/>
    <property type="project" value="TreeGrafter"/>
</dbReference>
<dbReference type="GO" id="GO:0003723">
    <property type="term" value="F:RNA binding"/>
    <property type="evidence" value="ECO:0007669"/>
    <property type="project" value="UniProtKB-KW"/>
</dbReference>
<evidence type="ECO:0000256" key="1">
    <source>
        <dbReference type="ARBA" id="ARBA00004496"/>
    </source>
</evidence>
<feature type="region of interest" description="Disordered" evidence="11">
    <location>
        <begin position="43"/>
        <end position="126"/>
    </location>
</feature>
<feature type="domain" description="Nucleophosmin C-terminal" evidence="12">
    <location>
        <begin position="115"/>
        <end position="159"/>
    </location>
</feature>
<dbReference type="GO" id="GO:0006338">
    <property type="term" value="P:chromatin remodeling"/>
    <property type="evidence" value="ECO:0007669"/>
    <property type="project" value="TreeGrafter"/>
</dbReference>
<keyword evidence="6" id="KW-0963">Cytoplasm</keyword>
<dbReference type="GO" id="GO:0003682">
    <property type="term" value="F:chromatin binding"/>
    <property type="evidence" value="ECO:0007669"/>
    <property type="project" value="TreeGrafter"/>
</dbReference>
<dbReference type="AlphaFoldDB" id="A0A6P6HSS7"/>
<accession>A0A6P6HSS7</accession>